<feature type="compositionally biased region" description="Low complexity" evidence="1">
    <location>
        <begin position="332"/>
        <end position="343"/>
    </location>
</feature>
<feature type="region of interest" description="Disordered" evidence="1">
    <location>
        <begin position="88"/>
        <end position="155"/>
    </location>
</feature>
<reference evidence="2 3" key="1">
    <citation type="submission" date="2024-06" db="EMBL/GenBank/DDBJ databases">
        <authorList>
            <person name="Kraege A."/>
            <person name="Thomma B."/>
        </authorList>
    </citation>
    <scope>NUCLEOTIDE SEQUENCE [LARGE SCALE GENOMIC DNA]</scope>
</reference>
<feature type="compositionally biased region" description="Polar residues" evidence="1">
    <location>
        <begin position="179"/>
        <end position="195"/>
    </location>
</feature>
<feature type="compositionally biased region" description="Polar residues" evidence="1">
    <location>
        <begin position="211"/>
        <end position="223"/>
    </location>
</feature>
<comment type="caution">
    <text evidence="2">The sequence shown here is derived from an EMBL/GenBank/DDBJ whole genome shotgun (WGS) entry which is preliminary data.</text>
</comment>
<evidence type="ECO:0000313" key="2">
    <source>
        <dbReference type="EMBL" id="CAL5221049.1"/>
    </source>
</evidence>
<feature type="region of interest" description="Disordered" evidence="1">
    <location>
        <begin position="54"/>
        <end position="74"/>
    </location>
</feature>
<gene>
    <name evidence="2" type="primary">g3172</name>
    <name evidence="2" type="ORF">VP750_LOCUS2708</name>
</gene>
<evidence type="ECO:0000313" key="3">
    <source>
        <dbReference type="Proteomes" id="UP001497392"/>
    </source>
</evidence>
<sequence length="355" mass="37925">METDWRAELEACDGFTEKQKGIVKAKLLACEEQGGDTDTAFMWIKTALEVQSDGAELSGNDEAEAGSKKPDTAAQAEGACMKLADLFASIPPSDRPSGTGNAKAKPGSTLPDVLAQYPPEVWAAPNMPTRFPAPPFPSDRPSETGNADAKTGSMNHVKLAQEFEDARMRTARQARVQAWLSSSDGPSETGNTKANANGPPHADMQMPHLPTSFTPSDKPSVTGNADAKAGSKTRDKLAQELELRMQRERLLASHQMECLLVSQSRSKWPSETGGQEMPGGVSNNYIVRVLGENGWAWLSRCKPPPPPPPLPPPPSLQSLLDTHKEHCAKWGAAAPPVFPSSAATNSTRPPSAWAG</sequence>
<feature type="region of interest" description="Disordered" evidence="1">
    <location>
        <begin position="330"/>
        <end position="355"/>
    </location>
</feature>
<feature type="region of interest" description="Disordered" evidence="1">
    <location>
        <begin position="174"/>
        <end position="234"/>
    </location>
</feature>
<accession>A0ABP1FM57</accession>
<proteinExistence type="predicted"/>
<organism evidence="2 3">
    <name type="scientific">Coccomyxa viridis</name>
    <dbReference type="NCBI Taxonomy" id="1274662"/>
    <lineage>
        <taxon>Eukaryota</taxon>
        <taxon>Viridiplantae</taxon>
        <taxon>Chlorophyta</taxon>
        <taxon>core chlorophytes</taxon>
        <taxon>Trebouxiophyceae</taxon>
        <taxon>Trebouxiophyceae incertae sedis</taxon>
        <taxon>Coccomyxaceae</taxon>
        <taxon>Coccomyxa</taxon>
    </lineage>
</organism>
<evidence type="ECO:0000256" key="1">
    <source>
        <dbReference type="SAM" id="MobiDB-lite"/>
    </source>
</evidence>
<dbReference type="Proteomes" id="UP001497392">
    <property type="component" value="Unassembled WGS sequence"/>
</dbReference>
<name>A0ABP1FM57_9CHLO</name>
<protein>
    <submittedName>
        <fullName evidence="2">G3172 protein</fullName>
    </submittedName>
</protein>
<keyword evidence="3" id="KW-1185">Reference proteome</keyword>
<dbReference type="EMBL" id="CAXHTA020000004">
    <property type="protein sequence ID" value="CAL5221049.1"/>
    <property type="molecule type" value="Genomic_DNA"/>
</dbReference>